<evidence type="ECO:0000256" key="5">
    <source>
        <dbReference type="SAM" id="Phobius"/>
    </source>
</evidence>
<dbReference type="OrthoDB" id="5511599at2759"/>
<dbReference type="InParanoid" id="G8YC88"/>
<dbReference type="Proteomes" id="UP000005222">
    <property type="component" value="Chromosome J"/>
</dbReference>
<sequence>MVYAIMVNPQRIIELQKTYQNSNKKLWLRGKHSKFLVFPFYALFTFSTTVPLFYASRAILGIKDE</sequence>
<evidence type="ECO:0000313" key="7">
    <source>
        <dbReference type="Proteomes" id="UP000005222"/>
    </source>
</evidence>
<keyword evidence="5" id="KW-1133">Transmembrane helix</keyword>
<dbReference type="HOGENOM" id="CLU_169147_2_1_1"/>
<dbReference type="InterPro" id="IPR039297">
    <property type="entry name" value="COX7a"/>
</dbReference>
<gene>
    <name evidence="6" type="primary">Piso0_002299</name>
    <name evidence="6" type="ORF">GNLVRS01_PISO0J09007g</name>
</gene>
<name>G8YC88_PICSO</name>
<keyword evidence="4 5" id="KW-0472">Membrane</keyword>
<evidence type="ECO:0000313" key="6">
    <source>
        <dbReference type="EMBL" id="CCE82569.1"/>
    </source>
</evidence>
<keyword evidence="5" id="KW-0812">Transmembrane</keyword>
<proteinExistence type="predicted"/>
<comment type="subcellular location">
    <subcellularLocation>
        <location evidence="1">Mitochondrion inner membrane</location>
    </subcellularLocation>
</comment>
<dbReference type="FunCoup" id="G8YC88">
    <property type="interactions" value="179"/>
</dbReference>
<accession>G8YC88</accession>
<dbReference type="AlphaFoldDB" id="G8YC88"/>
<dbReference type="eggNOG" id="ENOG502SG70">
    <property type="taxonomic scope" value="Eukaryota"/>
</dbReference>
<dbReference type="GO" id="GO:0005743">
    <property type="term" value="C:mitochondrial inner membrane"/>
    <property type="evidence" value="ECO:0007669"/>
    <property type="project" value="UniProtKB-SubCell"/>
</dbReference>
<dbReference type="Pfam" id="PF02238">
    <property type="entry name" value="COX7a"/>
    <property type="match status" value="1"/>
</dbReference>
<dbReference type="EMBL" id="FO082050">
    <property type="protein sequence ID" value="CCE82569.1"/>
    <property type="molecule type" value="Genomic_DNA"/>
</dbReference>
<evidence type="ECO:0000256" key="1">
    <source>
        <dbReference type="ARBA" id="ARBA00004273"/>
    </source>
</evidence>
<protein>
    <submittedName>
        <fullName evidence="6">Piso0_002299 protein</fullName>
    </submittedName>
</protein>
<keyword evidence="3" id="KW-0496">Mitochondrion</keyword>
<keyword evidence="2" id="KW-0999">Mitochondrion inner membrane</keyword>
<reference evidence="6 7" key="1">
    <citation type="journal article" date="2012" name="G3 (Bethesda)">
        <title>Pichia sorbitophila, an interspecies yeast hybrid reveals early steps of genome resolution following polyploidization.</title>
        <authorList>
            <person name="Leh Louis V."/>
            <person name="Despons L."/>
            <person name="Friedrich A."/>
            <person name="Martin T."/>
            <person name="Durrens P."/>
            <person name="Casaregola S."/>
            <person name="Neuveglise C."/>
            <person name="Fairhead C."/>
            <person name="Marck C."/>
            <person name="Cruz J.A."/>
            <person name="Straub M.L."/>
            <person name="Kugler V."/>
            <person name="Sacerdot C."/>
            <person name="Uzunov Z."/>
            <person name="Thierry A."/>
            <person name="Weiss S."/>
            <person name="Bleykasten C."/>
            <person name="De Montigny J."/>
            <person name="Jacques N."/>
            <person name="Jung P."/>
            <person name="Lemaire M."/>
            <person name="Mallet S."/>
            <person name="Morel G."/>
            <person name="Richard G.F."/>
            <person name="Sarkar A."/>
            <person name="Savel G."/>
            <person name="Schacherer J."/>
            <person name="Seret M.L."/>
            <person name="Talla E."/>
            <person name="Samson G."/>
            <person name="Jubin C."/>
            <person name="Poulain J."/>
            <person name="Vacherie B."/>
            <person name="Barbe V."/>
            <person name="Pelletier E."/>
            <person name="Sherman D.J."/>
            <person name="Westhof E."/>
            <person name="Weissenbach J."/>
            <person name="Baret P.V."/>
            <person name="Wincker P."/>
            <person name="Gaillardin C."/>
            <person name="Dujon B."/>
            <person name="Souciet J.L."/>
        </authorList>
    </citation>
    <scope>NUCLEOTIDE SEQUENCE [LARGE SCALE GENOMIC DNA]</scope>
    <source>
        <strain evidence="7">ATCC MYA-4447 / BCRC 22081 / CBS 7064 / NBRC 10061 / NRRL Y-12695</strain>
    </source>
</reference>
<evidence type="ECO:0000256" key="3">
    <source>
        <dbReference type="ARBA" id="ARBA00023128"/>
    </source>
</evidence>
<keyword evidence="7" id="KW-1185">Reference proteome</keyword>
<evidence type="ECO:0000256" key="2">
    <source>
        <dbReference type="ARBA" id="ARBA00022792"/>
    </source>
</evidence>
<evidence type="ECO:0000256" key="4">
    <source>
        <dbReference type="ARBA" id="ARBA00023136"/>
    </source>
</evidence>
<organism evidence="6 7">
    <name type="scientific">Pichia sorbitophila (strain ATCC MYA-4447 / BCRC 22081 / CBS 7064 / NBRC 10061 / NRRL Y-12695)</name>
    <name type="common">Hybrid yeast</name>
    <dbReference type="NCBI Taxonomy" id="559304"/>
    <lineage>
        <taxon>Eukaryota</taxon>
        <taxon>Fungi</taxon>
        <taxon>Dikarya</taxon>
        <taxon>Ascomycota</taxon>
        <taxon>Saccharomycotina</taxon>
        <taxon>Pichiomycetes</taxon>
        <taxon>Debaryomycetaceae</taxon>
        <taxon>Millerozyma</taxon>
    </lineage>
</organism>
<feature type="transmembrane region" description="Helical" evidence="5">
    <location>
        <begin position="35"/>
        <end position="55"/>
    </location>
</feature>
<dbReference type="STRING" id="559304.G8YC88"/>
<dbReference type="OMA" id="QRYQTTH"/>